<organism evidence="1 2">
    <name type="scientific">Shewanella japonica</name>
    <dbReference type="NCBI Taxonomy" id="93973"/>
    <lineage>
        <taxon>Bacteria</taxon>
        <taxon>Pseudomonadati</taxon>
        <taxon>Pseudomonadota</taxon>
        <taxon>Gammaproteobacteria</taxon>
        <taxon>Alteromonadales</taxon>
        <taxon>Shewanellaceae</taxon>
        <taxon>Shewanella</taxon>
    </lineage>
</organism>
<evidence type="ECO:0000313" key="2">
    <source>
        <dbReference type="Proteomes" id="UP000191820"/>
    </source>
</evidence>
<dbReference type="InterPro" id="IPR021243">
    <property type="entry name" value="DUF2804"/>
</dbReference>
<dbReference type="Proteomes" id="UP000191820">
    <property type="component" value="Chromosome"/>
</dbReference>
<accession>A0ABM6JGZ3</accession>
<protein>
    <recommendedName>
        <fullName evidence="3">DUF2804 domain-containing protein</fullName>
    </recommendedName>
</protein>
<dbReference type="Pfam" id="PF10974">
    <property type="entry name" value="DUF2804"/>
    <property type="match status" value="1"/>
</dbReference>
<dbReference type="RefSeq" id="WP_055024347.1">
    <property type="nucleotide sequence ID" value="NZ_CP020472.1"/>
</dbReference>
<dbReference type="PANTHER" id="PTHR35868">
    <property type="entry name" value="DUF2804 DOMAIN-CONTAINING PROTEIN-RELATED"/>
    <property type="match status" value="1"/>
</dbReference>
<proteinExistence type="predicted"/>
<name>A0ABM6JGZ3_9GAMM</name>
<keyword evidence="2" id="KW-1185">Reference proteome</keyword>
<gene>
    <name evidence="1" type="ORF">SJ2017_1074</name>
</gene>
<reference evidence="1 2" key="1">
    <citation type="submission" date="2017-03" db="EMBL/GenBank/DDBJ databases">
        <title>Genome sequencing of Shewanella japonica KCTC 22435.</title>
        <authorList>
            <person name="Kim K.M."/>
        </authorList>
    </citation>
    <scope>NUCLEOTIDE SEQUENCE [LARGE SCALE GENOMIC DNA]</scope>
    <source>
        <strain evidence="1 2">KCTC 22435</strain>
    </source>
</reference>
<sequence length="341" mass="39139">MSMNHLQLAPDKLMNAEGQPIFGHFDGAVSDLSIKQFHYFNEMDKPCSWWAKYFDYKQFQFINITTPRYIIGVAIADIRYVGSSFCYLYDIEKNRLTETQALKPLSWGMSVSRSPLQGKARIKHKQGPIVFSIKEGVWQLSIQTDDIQAELTLEPPVLSLPMSLCTPTGYNGWTYTQKHNGLKVKGSLTIKHEPQPLQYALGGYDFSAGYMRRETSWRWASINAQVEHGVLGLNLAAGVNETGATENVLWINGERHLLPAVKFDFNRHVSDDYWQLSTADNQVDLTFRALNCRSEKRNFGFLKSNFRQYIGYFSGHIIDNNNRKHVLRNQLGLTEDHFAKW</sequence>
<evidence type="ECO:0008006" key="3">
    <source>
        <dbReference type="Google" id="ProtNLM"/>
    </source>
</evidence>
<dbReference type="PANTHER" id="PTHR35868:SF4">
    <property type="entry name" value="DUF2804 DOMAIN-CONTAINING PROTEIN"/>
    <property type="match status" value="1"/>
</dbReference>
<evidence type="ECO:0000313" key="1">
    <source>
        <dbReference type="EMBL" id="ARD21405.1"/>
    </source>
</evidence>
<dbReference type="EMBL" id="CP020472">
    <property type="protein sequence ID" value="ARD21405.1"/>
    <property type="molecule type" value="Genomic_DNA"/>
</dbReference>